<accession>A0A732GVQ7</accession>
<proteinExistence type="predicted"/>
<dbReference type="AlphaFoldDB" id="A0A732GVQ7"/>
<protein>
    <submittedName>
        <fullName evidence="2">Uncharacterized protein</fullName>
    </submittedName>
</protein>
<dbReference type="EMBL" id="DAASCL010000097">
    <property type="protein sequence ID" value="HAE4980097.1"/>
    <property type="molecule type" value="Genomic_DNA"/>
</dbReference>
<comment type="caution">
    <text evidence="2">The sequence shown here is derived from an EMBL/GenBank/DDBJ whole genome shotgun (WGS) entry which is preliminary data.</text>
</comment>
<reference evidence="2" key="1">
    <citation type="journal article" date="2018" name="Genome Biol.">
        <title>SKESA: strategic k-mer extension for scrupulous assemblies.</title>
        <authorList>
            <person name="Souvorov A."/>
            <person name="Agarwala R."/>
            <person name="Lipman D.J."/>
        </authorList>
    </citation>
    <scope>NUCLEOTIDE SEQUENCE</scope>
    <source>
        <strain evidence="2">10-1049</strain>
    </source>
</reference>
<feature type="non-terminal residue" evidence="2">
    <location>
        <position position="82"/>
    </location>
</feature>
<feature type="transmembrane region" description="Helical" evidence="1">
    <location>
        <begin position="19"/>
        <end position="37"/>
    </location>
</feature>
<reference evidence="2" key="2">
    <citation type="submission" date="2018-07" db="EMBL/GenBank/DDBJ databases">
        <authorList>
            <consortium name="NCBI Pathogen Detection Project"/>
        </authorList>
    </citation>
    <scope>NUCLEOTIDE SEQUENCE</scope>
    <source>
        <strain evidence="2">10-1049</strain>
    </source>
</reference>
<sequence>MDNILNTIKNTFLLNSTQFLFIASILILAFLCDLWLIRKEKAKKQKIEHLDYTITETEYTETEYPTFDDDYFDDYSKFTKSF</sequence>
<evidence type="ECO:0000256" key="1">
    <source>
        <dbReference type="SAM" id="Phobius"/>
    </source>
</evidence>
<keyword evidence="1" id="KW-0472">Membrane</keyword>
<keyword evidence="1" id="KW-0812">Transmembrane</keyword>
<evidence type="ECO:0000313" key="2">
    <source>
        <dbReference type="EMBL" id="HAE4980097.1"/>
    </source>
</evidence>
<gene>
    <name evidence="2" type="ORF">G4G51_004769</name>
</gene>
<organism evidence="2">
    <name type="scientific">Salmonella dublin</name>
    <dbReference type="NCBI Taxonomy" id="98360"/>
    <lineage>
        <taxon>Bacteria</taxon>
        <taxon>Pseudomonadati</taxon>
        <taxon>Pseudomonadota</taxon>
        <taxon>Gammaproteobacteria</taxon>
        <taxon>Enterobacterales</taxon>
        <taxon>Enterobacteriaceae</taxon>
        <taxon>Salmonella</taxon>
    </lineage>
</organism>
<name>A0A732GVQ7_SALDU</name>
<keyword evidence="1" id="KW-1133">Transmembrane helix</keyword>